<organism evidence="1 2">
    <name type="scientific">Pelagicoccus mobilis</name>
    <dbReference type="NCBI Taxonomy" id="415221"/>
    <lineage>
        <taxon>Bacteria</taxon>
        <taxon>Pseudomonadati</taxon>
        <taxon>Verrucomicrobiota</taxon>
        <taxon>Opitutia</taxon>
        <taxon>Puniceicoccales</taxon>
        <taxon>Pelagicoccaceae</taxon>
        <taxon>Pelagicoccus</taxon>
    </lineage>
</organism>
<gene>
    <name evidence="1" type="ORF">JIN87_21725</name>
</gene>
<keyword evidence="2" id="KW-1185">Reference proteome</keyword>
<dbReference type="RefSeq" id="WP_200357733.1">
    <property type="nucleotide sequence ID" value="NZ_JAENIL010000050.1"/>
</dbReference>
<reference evidence="1" key="1">
    <citation type="submission" date="2021-01" db="EMBL/GenBank/DDBJ databases">
        <title>Modified the classification status of verrucomicrobia.</title>
        <authorList>
            <person name="Feng X."/>
        </authorList>
    </citation>
    <scope>NUCLEOTIDE SEQUENCE</scope>
    <source>
        <strain evidence="1">KCTC 13126</strain>
    </source>
</reference>
<proteinExistence type="predicted"/>
<protein>
    <submittedName>
        <fullName evidence="1">Uncharacterized protein</fullName>
    </submittedName>
</protein>
<name>A0A934RXG3_9BACT</name>
<accession>A0A934RXG3</accession>
<dbReference type="AlphaFoldDB" id="A0A934RXG3"/>
<evidence type="ECO:0000313" key="2">
    <source>
        <dbReference type="Proteomes" id="UP000617628"/>
    </source>
</evidence>
<dbReference type="Gene3D" id="3.40.30.10">
    <property type="entry name" value="Glutaredoxin"/>
    <property type="match status" value="1"/>
</dbReference>
<dbReference type="Proteomes" id="UP000617628">
    <property type="component" value="Unassembled WGS sequence"/>
</dbReference>
<sequence>MKNETKIEIITATACCADSADQNCCQDQSCNCELTLYSADTDNGKARAAELGAQCFPAVAINGQLLPCTPTANCC</sequence>
<evidence type="ECO:0000313" key="1">
    <source>
        <dbReference type="EMBL" id="MBK1879520.1"/>
    </source>
</evidence>
<dbReference type="EMBL" id="JAENIL010000050">
    <property type="protein sequence ID" value="MBK1879520.1"/>
    <property type="molecule type" value="Genomic_DNA"/>
</dbReference>
<comment type="caution">
    <text evidence="1">The sequence shown here is derived from an EMBL/GenBank/DDBJ whole genome shotgun (WGS) entry which is preliminary data.</text>
</comment>